<feature type="compositionally biased region" description="Basic residues" evidence="8">
    <location>
        <begin position="297"/>
        <end position="306"/>
    </location>
</feature>
<keyword evidence="10" id="KW-1185">Reference proteome</keyword>
<evidence type="ECO:0000256" key="7">
    <source>
        <dbReference type="PROSITE-ProRule" id="PRU00325"/>
    </source>
</evidence>
<name>A0ABM3RHF3_SPIOL</name>
<dbReference type="PANTHER" id="PTHR31973">
    <property type="entry name" value="POLYPROTEIN, PUTATIVE-RELATED"/>
    <property type="match status" value="1"/>
</dbReference>
<keyword evidence="4" id="KW-0862">Zinc</keyword>
<protein>
    <recommendedName>
        <fullName evidence="9">SWIM-type domain-containing protein</fullName>
    </recommendedName>
</protein>
<keyword evidence="3 7" id="KW-0863">Zinc-finger</keyword>
<feature type="domain" description="SWIM-type" evidence="9">
    <location>
        <begin position="152"/>
        <end position="184"/>
    </location>
</feature>
<dbReference type="PROSITE" id="PS50966">
    <property type="entry name" value="ZF_SWIM"/>
    <property type="match status" value="1"/>
</dbReference>
<dbReference type="GeneID" id="110804351"/>
<evidence type="ECO:0000313" key="10">
    <source>
        <dbReference type="Proteomes" id="UP000813463"/>
    </source>
</evidence>
<keyword evidence="1" id="KW-0815">Transposition</keyword>
<keyword evidence="5" id="KW-0238">DNA-binding</keyword>
<sequence length="306" mass="34348">MDHIALMFEQEGCNKDDWTFISDRMKGVDLAMRDTFPRATRRVCCQHLYMNCKNNGFSGSAFFKLFWIAANAHNEYVYGKALEKITAHDPNAAAYLDTCQEQWSRDMPVFSLLEAIRKWCMERVGARFDMAIDMEDACGGGEFEVRDAHVNFPIRLSTRSCGCGKWQISGIPCKHALRVIYDQRLNPIDFVSPFFKSAAYKLTYADHIHPMSDPTQWPNFSLPTIQPPVIKRQAGRPAKKRKRGPNEPRKGKRNNNVKCGKCREFGHNSRTCKNGGPSTGPSTSAAAGASTSQGGPRGRKRANTAT</sequence>
<gene>
    <name evidence="11" type="primary">LOC110804351</name>
</gene>
<feature type="compositionally biased region" description="Basic residues" evidence="8">
    <location>
        <begin position="233"/>
        <end position="243"/>
    </location>
</feature>
<evidence type="ECO:0000256" key="6">
    <source>
        <dbReference type="ARBA" id="ARBA00023172"/>
    </source>
</evidence>
<dbReference type="InterPro" id="IPR001207">
    <property type="entry name" value="Transposase_mutator"/>
</dbReference>
<dbReference type="SMART" id="SM00575">
    <property type="entry name" value="ZnF_PMZ"/>
    <property type="match status" value="1"/>
</dbReference>
<dbReference type="InterPro" id="IPR006564">
    <property type="entry name" value="Znf_PMZ"/>
</dbReference>
<evidence type="ECO:0000313" key="11">
    <source>
        <dbReference type="RefSeq" id="XP_056695042.1"/>
    </source>
</evidence>
<evidence type="ECO:0000256" key="1">
    <source>
        <dbReference type="ARBA" id="ARBA00022578"/>
    </source>
</evidence>
<dbReference type="Proteomes" id="UP000813463">
    <property type="component" value="Chromosome 3"/>
</dbReference>
<reference evidence="11" key="2">
    <citation type="submission" date="2025-08" db="UniProtKB">
        <authorList>
            <consortium name="RefSeq"/>
        </authorList>
    </citation>
    <scope>IDENTIFICATION</scope>
    <source>
        <tissue evidence="11">Leaf</tissue>
    </source>
</reference>
<evidence type="ECO:0000259" key="9">
    <source>
        <dbReference type="PROSITE" id="PS50966"/>
    </source>
</evidence>
<evidence type="ECO:0000256" key="5">
    <source>
        <dbReference type="ARBA" id="ARBA00023125"/>
    </source>
</evidence>
<dbReference type="Pfam" id="PF04434">
    <property type="entry name" value="SWIM"/>
    <property type="match status" value="1"/>
</dbReference>
<dbReference type="PROSITE" id="PS01007">
    <property type="entry name" value="TRANSPOSASE_MUTATOR"/>
    <property type="match status" value="1"/>
</dbReference>
<evidence type="ECO:0000256" key="3">
    <source>
        <dbReference type="ARBA" id="ARBA00022771"/>
    </source>
</evidence>
<keyword evidence="6" id="KW-0233">DNA recombination</keyword>
<evidence type="ECO:0000256" key="2">
    <source>
        <dbReference type="ARBA" id="ARBA00022723"/>
    </source>
</evidence>
<evidence type="ECO:0000256" key="4">
    <source>
        <dbReference type="ARBA" id="ARBA00022833"/>
    </source>
</evidence>
<keyword evidence="2" id="KW-0479">Metal-binding</keyword>
<dbReference type="InterPro" id="IPR007527">
    <property type="entry name" value="Znf_SWIM"/>
</dbReference>
<feature type="compositionally biased region" description="Low complexity" evidence="8">
    <location>
        <begin position="275"/>
        <end position="294"/>
    </location>
</feature>
<organism evidence="10 11">
    <name type="scientific">Spinacia oleracea</name>
    <name type="common">Spinach</name>
    <dbReference type="NCBI Taxonomy" id="3562"/>
    <lineage>
        <taxon>Eukaryota</taxon>
        <taxon>Viridiplantae</taxon>
        <taxon>Streptophyta</taxon>
        <taxon>Embryophyta</taxon>
        <taxon>Tracheophyta</taxon>
        <taxon>Spermatophyta</taxon>
        <taxon>Magnoliopsida</taxon>
        <taxon>eudicotyledons</taxon>
        <taxon>Gunneridae</taxon>
        <taxon>Pentapetalae</taxon>
        <taxon>Caryophyllales</taxon>
        <taxon>Chenopodiaceae</taxon>
        <taxon>Chenopodioideae</taxon>
        <taxon>Anserineae</taxon>
        <taxon>Spinacia</taxon>
    </lineage>
</organism>
<feature type="region of interest" description="Disordered" evidence="8">
    <location>
        <begin position="220"/>
        <end position="306"/>
    </location>
</feature>
<reference evidence="10" key="1">
    <citation type="journal article" date="2021" name="Nat. Commun.">
        <title>Genomic analyses provide insights into spinach domestication and the genetic basis of agronomic traits.</title>
        <authorList>
            <person name="Cai X."/>
            <person name="Sun X."/>
            <person name="Xu C."/>
            <person name="Sun H."/>
            <person name="Wang X."/>
            <person name="Ge C."/>
            <person name="Zhang Z."/>
            <person name="Wang Q."/>
            <person name="Fei Z."/>
            <person name="Jiao C."/>
            <person name="Wang Q."/>
        </authorList>
    </citation>
    <scope>NUCLEOTIDE SEQUENCE [LARGE SCALE GENOMIC DNA]</scope>
    <source>
        <strain evidence="10">cv. Varoflay</strain>
    </source>
</reference>
<dbReference type="PANTHER" id="PTHR31973:SF197">
    <property type="entry name" value="SWIM-TYPE DOMAIN-CONTAINING PROTEIN"/>
    <property type="match status" value="1"/>
</dbReference>
<dbReference type="RefSeq" id="XP_056695042.1">
    <property type="nucleotide sequence ID" value="XM_056839064.1"/>
</dbReference>
<evidence type="ECO:0000256" key="8">
    <source>
        <dbReference type="SAM" id="MobiDB-lite"/>
    </source>
</evidence>
<proteinExistence type="predicted"/>
<accession>A0ABM3RHF3</accession>